<dbReference type="EMBL" id="JBHSKP010000020">
    <property type="protein sequence ID" value="MFC5155106.1"/>
    <property type="molecule type" value="Genomic_DNA"/>
</dbReference>
<dbReference type="RefSeq" id="WP_344471716.1">
    <property type="nucleotide sequence ID" value="NZ_BAAASB010000001.1"/>
</dbReference>
<proteinExistence type="predicted"/>
<evidence type="ECO:0000256" key="1">
    <source>
        <dbReference type="SAM" id="MobiDB-lite"/>
    </source>
</evidence>
<dbReference type="Proteomes" id="UP001596160">
    <property type="component" value="Unassembled WGS sequence"/>
</dbReference>
<feature type="region of interest" description="Disordered" evidence="1">
    <location>
        <begin position="1"/>
        <end position="90"/>
    </location>
</feature>
<evidence type="ECO:0000313" key="3">
    <source>
        <dbReference type="Proteomes" id="UP001596160"/>
    </source>
</evidence>
<accession>A0ABW0AQ91</accession>
<reference evidence="3" key="1">
    <citation type="journal article" date="2019" name="Int. J. Syst. Evol. Microbiol.">
        <title>The Global Catalogue of Microorganisms (GCM) 10K type strain sequencing project: providing services to taxonomists for standard genome sequencing and annotation.</title>
        <authorList>
            <consortium name="The Broad Institute Genomics Platform"/>
            <consortium name="The Broad Institute Genome Sequencing Center for Infectious Disease"/>
            <person name="Wu L."/>
            <person name="Ma J."/>
        </authorList>
    </citation>
    <scope>NUCLEOTIDE SEQUENCE [LARGE SCALE GENOMIC DNA]</scope>
    <source>
        <strain evidence="3">PCU 266</strain>
    </source>
</reference>
<sequence>MNSTDQKTDFITQDDNHAPPPPLSGLLTGSPVRTQDNHAPAPKFLGEAVLKPLDNHAPPPPAGGGGSGPKKLTDSVAKPQDNHAPAPPRP</sequence>
<evidence type="ECO:0000313" key="2">
    <source>
        <dbReference type="EMBL" id="MFC5155106.1"/>
    </source>
</evidence>
<name>A0ABW0AQ91_9ACTN</name>
<comment type="caution">
    <text evidence="2">The sequence shown here is derived from an EMBL/GenBank/DDBJ whole genome shotgun (WGS) entry which is preliminary data.</text>
</comment>
<protein>
    <submittedName>
        <fullName evidence="2">Uncharacterized protein</fullName>
    </submittedName>
</protein>
<keyword evidence="3" id="KW-1185">Reference proteome</keyword>
<gene>
    <name evidence="2" type="ORF">ACFPRH_25565</name>
</gene>
<feature type="compositionally biased region" description="Polar residues" evidence="1">
    <location>
        <begin position="1"/>
        <end position="13"/>
    </location>
</feature>
<organism evidence="2 3">
    <name type="scientific">Streptomyces amakusaensis</name>
    <dbReference type="NCBI Taxonomy" id="67271"/>
    <lineage>
        <taxon>Bacteria</taxon>
        <taxon>Bacillati</taxon>
        <taxon>Actinomycetota</taxon>
        <taxon>Actinomycetes</taxon>
        <taxon>Kitasatosporales</taxon>
        <taxon>Streptomycetaceae</taxon>
        <taxon>Streptomyces</taxon>
    </lineage>
</organism>